<dbReference type="EMBL" id="JAPNTZ010000010">
    <property type="protein sequence ID" value="MCY1141744.1"/>
    <property type="molecule type" value="Genomic_DNA"/>
</dbReference>
<accession>A0ABT4B5G3</accession>
<evidence type="ECO:0000313" key="1">
    <source>
        <dbReference type="EMBL" id="MCY1141744.1"/>
    </source>
</evidence>
<dbReference type="Proteomes" id="UP001151002">
    <property type="component" value="Unassembled WGS sequence"/>
</dbReference>
<gene>
    <name evidence="1" type="ORF">OWR29_27420</name>
</gene>
<name>A0ABT4B5G3_9ACTN</name>
<organism evidence="1 2">
    <name type="scientific">Paractinoplanes pyxinae</name>
    <dbReference type="NCBI Taxonomy" id="2997416"/>
    <lineage>
        <taxon>Bacteria</taxon>
        <taxon>Bacillati</taxon>
        <taxon>Actinomycetota</taxon>
        <taxon>Actinomycetes</taxon>
        <taxon>Micromonosporales</taxon>
        <taxon>Micromonosporaceae</taxon>
        <taxon>Paractinoplanes</taxon>
    </lineage>
</organism>
<reference evidence="1" key="1">
    <citation type="submission" date="2022-11" db="EMBL/GenBank/DDBJ databases">
        <authorList>
            <person name="Somphong A."/>
            <person name="Phongsopitanun W."/>
        </authorList>
    </citation>
    <scope>NUCLEOTIDE SEQUENCE</scope>
    <source>
        <strain evidence="1">Pm04-4</strain>
    </source>
</reference>
<proteinExistence type="predicted"/>
<dbReference type="RefSeq" id="WP_267566147.1">
    <property type="nucleotide sequence ID" value="NZ_JAPNTZ010000010.1"/>
</dbReference>
<protein>
    <submittedName>
        <fullName evidence="1">Uncharacterized protein</fullName>
    </submittedName>
</protein>
<evidence type="ECO:0000313" key="2">
    <source>
        <dbReference type="Proteomes" id="UP001151002"/>
    </source>
</evidence>
<comment type="caution">
    <text evidence="1">The sequence shown here is derived from an EMBL/GenBank/DDBJ whole genome shotgun (WGS) entry which is preliminary data.</text>
</comment>
<keyword evidence="2" id="KW-1185">Reference proteome</keyword>
<sequence length="106" mass="11951">MRLVSDLFDPEPVRWGLRGDPWVWRAMSEYVNGLVLPPSVGEVERLLKATFDRVVAVDLATETAPWVYREEFAHGSGMSSGNVHLETWRAELLPTLVDRARSQLSG</sequence>